<feature type="binding site" evidence="7">
    <location>
        <position position="164"/>
    </location>
    <ligand>
        <name>FMN</name>
        <dbReference type="ChEBI" id="CHEBI:58210"/>
    </ligand>
</feature>
<evidence type="ECO:0000256" key="6">
    <source>
        <dbReference type="PIRSR" id="PIRSR000138-1"/>
    </source>
</evidence>
<feature type="binding site" evidence="7">
    <location>
        <position position="173"/>
    </location>
    <ligand>
        <name>glyoxylate</name>
        <dbReference type="ChEBI" id="CHEBI:36655"/>
    </ligand>
</feature>
<keyword evidence="4 9" id="KW-0560">Oxidoreductase</keyword>
<accession>A0A7W7R7N8</accession>
<feature type="binding site" evidence="7">
    <location>
        <position position="241"/>
    </location>
    <ligand>
        <name>FMN</name>
        <dbReference type="ChEBI" id="CHEBI:58210"/>
    </ligand>
</feature>
<dbReference type="InterPro" id="IPR000262">
    <property type="entry name" value="FMN-dep_DH"/>
</dbReference>
<dbReference type="InterPro" id="IPR037396">
    <property type="entry name" value="FMN_HAD"/>
</dbReference>
<dbReference type="EC" id="1.1.3.46" evidence="9"/>
<dbReference type="Pfam" id="PF01070">
    <property type="entry name" value="FMN_dh"/>
    <property type="match status" value="1"/>
</dbReference>
<reference evidence="9 10" key="1">
    <citation type="submission" date="2020-08" db="EMBL/GenBank/DDBJ databases">
        <title>Sequencing the genomes of 1000 actinobacteria strains.</title>
        <authorList>
            <person name="Klenk H.-P."/>
        </authorList>
    </citation>
    <scope>NUCLEOTIDE SEQUENCE [LARGE SCALE GENOMIC DNA]</scope>
    <source>
        <strain evidence="9 10">DSM 41654</strain>
    </source>
</reference>
<dbReference type="InterPro" id="IPR013785">
    <property type="entry name" value="Aldolase_TIM"/>
</dbReference>
<keyword evidence="10" id="KW-1185">Reference proteome</keyword>
<evidence type="ECO:0000259" key="8">
    <source>
        <dbReference type="PROSITE" id="PS51349"/>
    </source>
</evidence>
<dbReference type="CDD" id="cd02809">
    <property type="entry name" value="alpha_hydroxyacid_oxid_FMN"/>
    <property type="match status" value="1"/>
</dbReference>
<feature type="binding site" evidence="7">
    <location>
        <position position="268"/>
    </location>
    <ligand>
        <name>glyoxylate</name>
        <dbReference type="ChEBI" id="CHEBI:36655"/>
    </ligand>
</feature>
<dbReference type="GO" id="GO:0016614">
    <property type="term" value="F:oxidoreductase activity, acting on CH-OH group of donors"/>
    <property type="evidence" value="ECO:0007669"/>
    <property type="project" value="UniProtKB-ARBA"/>
</dbReference>
<dbReference type="Proteomes" id="UP000540506">
    <property type="component" value="Unassembled WGS sequence"/>
</dbReference>
<dbReference type="PROSITE" id="PS51349">
    <property type="entry name" value="FMN_HYDROXY_ACID_DH_2"/>
    <property type="match status" value="1"/>
</dbReference>
<keyword evidence="2 7" id="KW-0285">Flavoprotein</keyword>
<proteinExistence type="inferred from homology"/>
<dbReference type="PIRSF" id="PIRSF000138">
    <property type="entry name" value="Al-hdrx_acd_dh"/>
    <property type="match status" value="1"/>
</dbReference>
<dbReference type="PROSITE" id="PS00557">
    <property type="entry name" value="FMN_HYDROXY_ACID_DH_1"/>
    <property type="match status" value="1"/>
</dbReference>
<feature type="active site" description="Proton acceptor" evidence="6">
    <location>
        <position position="265"/>
    </location>
</feature>
<evidence type="ECO:0000256" key="3">
    <source>
        <dbReference type="ARBA" id="ARBA00022643"/>
    </source>
</evidence>
<name>A0A7W7R7N8_KITKI</name>
<comment type="caution">
    <text evidence="9">The sequence shown here is derived from an EMBL/GenBank/DDBJ whole genome shotgun (WGS) entry which is preliminary data.</text>
</comment>
<dbReference type="Gene3D" id="3.20.20.70">
    <property type="entry name" value="Aldolase class I"/>
    <property type="match status" value="1"/>
</dbReference>
<feature type="binding site" evidence="7">
    <location>
        <position position="138"/>
    </location>
    <ligand>
        <name>glyoxylate</name>
        <dbReference type="ChEBI" id="CHEBI:36655"/>
    </ligand>
</feature>
<comment type="cofactor">
    <cofactor evidence="1">
        <name>FMN</name>
        <dbReference type="ChEBI" id="CHEBI:58210"/>
    </cofactor>
</comment>
<feature type="binding site" evidence="7">
    <location>
        <begin position="296"/>
        <end position="300"/>
    </location>
    <ligand>
        <name>FMN</name>
        <dbReference type="ChEBI" id="CHEBI:58210"/>
    </ligand>
</feature>
<feature type="binding site" evidence="7">
    <location>
        <position position="263"/>
    </location>
    <ligand>
        <name>glyoxylate</name>
        <dbReference type="ChEBI" id="CHEBI:36655"/>
    </ligand>
</feature>
<dbReference type="AlphaFoldDB" id="A0A7W7R7N8"/>
<feature type="binding site" evidence="7">
    <location>
        <begin position="319"/>
        <end position="320"/>
    </location>
    <ligand>
        <name>FMN</name>
        <dbReference type="ChEBI" id="CHEBI:58210"/>
    </ligand>
</feature>
<protein>
    <submittedName>
        <fullName evidence="9">4-hydroxymandelate oxidase</fullName>
        <ecNumber evidence="9">1.1.3.46</ecNumber>
    </submittedName>
</protein>
<evidence type="ECO:0000256" key="5">
    <source>
        <dbReference type="ARBA" id="ARBA00024042"/>
    </source>
</evidence>
<dbReference type="RefSeq" id="WP_184940710.1">
    <property type="nucleotide sequence ID" value="NZ_JACHJV010000001.1"/>
</dbReference>
<dbReference type="PANTHER" id="PTHR10578:SF107">
    <property type="entry name" value="2-HYDROXYACID OXIDASE 1"/>
    <property type="match status" value="1"/>
</dbReference>
<dbReference type="SUPFAM" id="SSF51395">
    <property type="entry name" value="FMN-linked oxidoreductases"/>
    <property type="match status" value="1"/>
</dbReference>
<organism evidence="9 10">
    <name type="scientific">Kitasatospora kifunensis</name>
    <name type="common">Streptomyces kifunensis</name>
    <dbReference type="NCBI Taxonomy" id="58351"/>
    <lineage>
        <taxon>Bacteria</taxon>
        <taxon>Bacillati</taxon>
        <taxon>Actinomycetota</taxon>
        <taxon>Actinomycetes</taxon>
        <taxon>Kitasatosporales</taxon>
        <taxon>Streptomycetaceae</taxon>
        <taxon>Kitasatospora</taxon>
    </lineage>
</organism>
<feature type="binding site" evidence="7">
    <location>
        <position position="265"/>
    </location>
    <ligand>
        <name>glyoxylate</name>
        <dbReference type="ChEBI" id="CHEBI:36655"/>
    </ligand>
</feature>
<feature type="binding site" evidence="7">
    <location>
        <begin position="87"/>
        <end position="89"/>
    </location>
    <ligand>
        <name>FMN</name>
        <dbReference type="ChEBI" id="CHEBI:58210"/>
    </ligand>
</feature>
<dbReference type="FunFam" id="3.20.20.70:FF:000029">
    <property type="entry name" value="L-lactate dehydrogenase"/>
    <property type="match status" value="1"/>
</dbReference>
<evidence type="ECO:0000313" key="10">
    <source>
        <dbReference type="Proteomes" id="UP000540506"/>
    </source>
</evidence>
<feature type="binding site" evidence="7">
    <location>
        <position position="136"/>
    </location>
    <ligand>
        <name>FMN</name>
        <dbReference type="ChEBI" id="CHEBI:58210"/>
    </ligand>
</feature>
<dbReference type="InterPro" id="IPR008259">
    <property type="entry name" value="FMN_hydac_DH_AS"/>
</dbReference>
<sequence length="375" mass="39113">MNSSKTEGSGETALCLADIERRARAVLPPGVWDFVAGGAGDEATLRANRAALDEIFLVPRILRDVSARSTGCRLVDSQAALPIAVAPVAYHRLAHPDGELATARAAAKAGVPFTAATLSSYPIEEITATGADTWFQLYWLRDPGHRRELVQRAEQAGCSALVLTVDVPWMGRRLRDVRNAFALPPEVVAANLTEAAGSAAHRAAAGDSAVATHTAMAFAPELTWSDVEELRSVTRLPIVLKGVLAPEDAVLAARAGASAVVVSNHGGRQLDGAVPAVQLVGEVREAVGDDCQVLLDGGIRSGLDVLRALARGAEGVLVGRPLIWGLAAAGESGAQRVLDLLATELDDALGLAGCASTAEARTLRTVIRSRSLESL</sequence>
<dbReference type="EMBL" id="JACHJV010000001">
    <property type="protein sequence ID" value="MBB4926932.1"/>
    <property type="molecule type" value="Genomic_DNA"/>
</dbReference>
<evidence type="ECO:0000256" key="1">
    <source>
        <dbReference type="ARBA" id="ARBA00001917"/>
    </source>
</evidence>
<comment type="similarity">
    <text evidence="5">Belongs to the FMN-dependent alpha-hydroxy acid dehydrogenase family.</text>
</comment>
<evidence type="ECO:0000256" key="2">
    <source>
        <dbReference type="ARBA" id="ARBA00022630"/>
    </source>
</evidence>
<evidence type="ECO:0000313" key="9">
    <source>
        <dbReference type="EMBL" id="MBB4926932.1"/>
    </source>
</evidence>
<keyword evidence="3 7" id="KW-0288">FMN</keyword>
<evidence type="ECO:0000256" key="7">
    <source>
        <dbReference type="PIRSR" id="PIRSR000138-2"/>
    </source>
</evidence>
<evidence type="ECO:0000256" key="4">
    <source>
        <dbReference type="ARBA" id="ARBA00023002"/>
    </source>
</evidence>
<dbReference type="InterPro" id="IPR012133">
    <property type="entry name" value="Alpha-hydoxy_acid_DH_FMN"/>
</dbReference>
<dbReference type="PANTHER" id="PTHR10578">
    <property type="entry name" value="S -2-HYDROXY-ACID OXIDASE-RELATED"/>
    <property type="match status" value="1"/>
</dbReference>
<dbReference type="GO" id="GO:0010181">
    <property type="term" value="F:FMN binding"/>
    <property type="evidence" value="ECO:0007669"/>
    <property type="project" value="InterPro"/>
</dbReference>
<gene>
    <name evidence="9" type="ORF">FHR34_005925</name>
</gene>
<feature type="domain" description="FMN hydroxy acid dehydrogenase" evidence="8">
    <location>
        <begin position="8"/>
        <end position="370"/>
    </location>
</feature>